<reference evidence="2" key="2">
    <citation type="submission" date="2021-04" db="EMBL/GenBank/DDBJ databases">
        <authorList>
            <person name="Gilroy R."/>
        </authorList>
    </citation>
    <scope>NUCLEOTIDE SEQUENCE</scope>
    <source>
        <strain evidence="2">4376</strain>
    </source>
</reference>
<proteinExistence type="predicted"/>
<accession>A0A9D1S252</accession>
<evidence type="ECO:0000313" key="2">
    <source>
        <dbReference type="EMBL" id="HIW96847.1"/>
    </source>
</evidence>
<sequence length="47" mass="5327">MRVVVLLVFIGIMVWQGSTVSYLFAAVCAFFLLVTSWQLWSSWKGGE</sequence>
<evidence type="ECO:0000313" key="3">
    <source>
        <dbReference type="Proteomes" id="UP000824189"/>
    </source>
</evidence>
<keyword evidence="1" id="KW-0812">Transmembrane</keyword>
<keyword evidence="1" id="KW-0472">Membrane</keyword>
<reference evidence="2" key="1">
    <citation type="journal article" date="2021" name="PeerJ">
        <title>Extensive microbial diversity within the chicken gut microbiome revealed by metagenomics and culture.</title>
        <authorList>
            <person name="Gilroy R."/>
            <person name="Ravi A."/>
            <person name="Getino M."/>
            <person name="Pursley I."/>
            <person name="Horton D.L."/>
            <person name="Alikhan N.F."/>
            <person name="Baker D."/>
            <person name="Gharbi K."/>
            <person name="Hall N."/>
            <person name="Watson M."/>
            <person name="Adriaenssens E.M."/>
            <person name="Foster-Nyarko E."/>
            <person name="Jarju S."/>
            <person name="Secka A."/>
            <person name="Antonio M."/>
            <person name="Oren A."/>
            <person name="Chaudhuri R.R."/>
            <person name="La Ragione R."/>
            <person name="Hildebrand F."/>
            <person name="Pallen M.J."/>
        </authorList>
    </citation>
    <scope>NUCLEOTIDE SEQUENCE</scope>
    <source>
        <strain evidence="2">4376</strain>
    </source>
</reference>
<comment type="caution">
    <text evidence="2">The sequence shown here is derived from an EMBL/GenBank/DDBJ whole genome shotgun (WGS) entry which is preliminary data.</text>
</comment>
<organism evidence="2 3">
    <name type="scientific">Candidatus Corynebacterium gallistercoris</name>
    <dbReference type="NCBI Taxonomy" id="2838530"/>
    <lineage>
        <taxon>Bacteria</taxon>
        <taxon>Bacillati</taxon>
        <taxon>Actinomycetota</taxon>
        <taxon>Actinomycetes</taxon>
        <taxon>Mycobacteriales</taxon>
        <taxon>Corynebacteriaceae</taxon>
        <taxon>Corynebacterium</taxon>
    </lineage>
</organism>
<dbReference type="Proteomes" id="UP000824189">
    <property type="component" value="Unassembled WGS sequence"/>
</dbReference>
<gene>
    <name evidence="2" type="ORF">H9867_10300</name>
</gene>
<keyword evidence="1" id="KW-1133">Transmembrane helix</keyword>
<name>A0A9D1S252_9CORY</name>
<protein>
    <submittedName>
        <fullName evidence="2">Uncharacterized protein</fullName>
    </submittedName>
</protein>
<feature type="transmembrane region" description="Helical" evidence="1">
    <location>
        <begin position="6"/>
        <end position="34"/>
    </location>
</feature>
<dbReference type="EMBL" id="DXFZ01000121">
    <property type="protein sequence ID" value="HIW96847.1"/>
    <property type="molecule type" value="Genomic_DNA"/>
</dbReference>
<dbReference type="AlphaFoldDB" id="A0A9D1S252"/>
<evidence type="ECO:0000256" key="1">
    <source>
        <dbReference type="SAM" id="Phobius"/>
    </source>
</evidence>